<dbReference type="InterPro" id="IPR027417">
    <property type="entry name" value="P-loop_NTPase"/>
</dbReference>
<evidence type="ECO:0000313" key="2">
    <source>
        <dbReference type="Proteomes" id="UP000831786"/>
    </source>
</evidence>
<dbReference type="Pfam" id="PF03237">
    <property type="entry name" value="Terminase_6N"/>
    <property type="match status" value="1"/>
</dbReference>
<dbReference type="RefSeq" id="WP_244729088.1">
    <property type="nucleotide sequence ID" value="NZ_CP095045.1"/>
</dbReference>
<evidence type="ECO:0000313" key="1">
    <source>
        <dbReference type="EMBL" id="UOQ58108.1"/>
    </source>
</evidence>
<dbReference type="PANTHER" id="PTHR39184">
    <property type="match status" value="1"/>
</dbReference>
<dbReference type="Proteomes" id="UP000831786">
    <property type="component" value="Chromosome"/>
</dbReference>
<organism evidence="1 2">
    <name type="scientific">Leucobacter allii</name>
    <dbReference type="NCBI Taxonomy" id="2932247"/>
    <lineage>
        <taxon>Bacteria</taxon>
        <taxon>Bacillati</taxon>
        <taxon>Actinomycetota</taxon>
        <taxon>Actinomycetes</taxon>
        <taxon>Micrococcales</taxon>
        <taxon>Microbacteriaceae</taxon>
        <taxon>Leucobacter</taxon>
    </lineage>
</organism>
<keyword evidence="2" id="KW-1185">Reference proteome</keyword>
<dbReference type="InterPro" id="IPR006437">
    <property type="entry name" value="Phage_terminase_lsu"/>
</dbReference>
<dbReference type="PANTHER" id="PTHR39184:SF1">
    <property type="entry name" value="PBSX PHAGE TERMINASE LARGE SUBUNIT"/>
    <property type="match status" value="1"/>
</dbReference>
<reference evidence="1 2" key="1">
    <citation type="submission" date="2022-04" db="EMBL/GenBank/DDBJ databases">
        <title>Leucobacter sp. isolated from rhizosphere of garlic.</title>
        <authorList>
            <person name="Won M."/>
            <person name="Lee C.-M."/>
            <person name="Woen H.-Y."/>
            <person name="Kwon S.-W."/>
        </authorList>
    </citation>
    <scope>NUCLEOTIDE SEQUENCE [LARGE SCALE GENOMIC DNA]</scope>
    <source>
        <strain evidence="1 2">H21R-40</strain>
    </source>
</reference>
<dbReference type="InterPro" id="IPR052380">
    <property type="entry name" value="Viral_DNA_packaging_terminase"/>
</dbReference>
<proteinExistence type="predicted"/>
<sequence length="429" mass="47420">MLDAMAGLTSIMSRAQLLSVADCTKAKIALWSGAVRSGKTFISLFAFLFAVLRAPKTGVIIIVGRTLDTINGNLFSLLTNPEIFGALTKYIKYTPGAKTATILGRTVHLYGANDASSETKIRGLTVSLAYVDEATIIPEAFWDMLVTRLSVDGARLLATTNPGSKNHWLRKSWILKAREKNLIHFAFTMDDNPSLSDQFKAEMKASYAGVFYLRFIEGQWTNAAGAVYSMWDEDRHLIPHTELPPIRRTLAVGMDYGTTNTTAALMLGLTDEAQPRLILIDEWHYSSAEHHGETLPDVELSKRFRAWLAGKHAPDGVYIPAPEYVFLDPSAASMRAQLHSDQLTPWAADNSVLEGIANISNLLAQGKLIVSDRCETFLAEVTEYEWDEKASEDGEDAVVKRDDHALDAARYAIRSTIGQWQNEVYSLAA</sequence>
<accession>A0ABY4FP92</accession>
<dbReference type="EMBL" id="CP095045">
    <property type="protein sequence ID" value="UOQ58108.1"/>
    <property type="molecule type" value="Genomic_DNA"/>
</dbReference>
<dbReference type="Gene3D" id="3.30.420.280">
    <property type="match status" value="1"/>
</dbReference>
<gene>
    <name evidence="1" type="ORF">MUN78_04480</name>
</gene>
<dbReference type="Gene3D" id="3.40.50.300">
    <property type="entry name" value="P-loop containing nucleotide triphosphate hydrolases"/>
    <property type="match status" value="1"/>
</dbReference>
<protein>
    <submittedName>
        <fullName evidence="1">PBSX family phage terminase large subunit</fullName>
    </submittedName>
</protein>
<name>A0ABY4FP92_9MICO</name>
<dbReference type="NCBIfam" id="TIGR01547">
    <property type="entry name" value="phage_term_2"/>
    <property type="match status" value="1"/>
</dbReference>